<reference evidence="3" key="1">
    <citation type="submission" date="2016-06" db="UniProtKB">
        <authorList>
            <consortium name="WormBaseParasite"/>
        </authorList>
    </citation>
    <scope>IDENTIFICATION</scope>
</reference>
<protein>
    <submittedName>
        <fullName evidence="3">Sulfate_transp domain-containing protein</fullName>
    </submittedName>
</protein>
<proteinExistence type="predicted"/>
<reference evidence="1 2" key="2">
    <citation type="submission" date="2018-11" db="EMBL/GenBank/DDBJ databases">
        <authorList>
            <consortium name="Pathogen Informatics"/>
        </authorList>
    </citation>
    <scope>NUCLEOTIDE SEQUENCE [LARGE SCALE GENOMIC DNA]</scope>
</reference>
<organism evidence="3">
    <name type="scientific">Onchocerca flexuosa</name>
    <dbReference type="NCBI Taxonomy" id="387005"/>
    <lineage>
        <taxon>Eukaryota</taxon>
        <taxon>Metazoa</taxon>
        <taxon>Ecdysozoa</taxon>
        <taxon>Nematoda</taxon>
        <taxon>Chromadorea</taxon>
        <taxon>Rhabditida</taxon>
        <taxon>Spirurina</taxon>
        <taxon>Spiruromorpha</taxon>
        <taxon>Filarioidea</taxon>
        <taxon>Onchocercidae</taxon>
        <taxon>Onchocerca</taxon>
    </lineage>
</organism>
<dbReference type="Proteomes" id="UP000267606">
    <property type="component" value="Unassembled WGS sequence"/>
</dbReference>
<dbReference type="EMBL" id="UZAJ01017293">
    <property type="protein sequence ID" value="VDO78618.1"/>
    <property type="molecule type" value="Genomic_DNA"/>
</dbReference>
<evidence type="ECO:0000313" key="2">
    <source>
        <dbReference type="Proteomes" id="UP000267606"/>
    </source>
</evidence>
<keyword evidence="2" id="KW-1185">Reference proteome</keyword>
<accession>A0A183HW49</accession>
<dbReference type="Gene3D" id="1.20.1250.20">
    <property type="entry name" value="MFS general substrate transporter like domains"/>
    <property type="match status" value="1"/>
</dbReference>
<evidence type="ECO:0000313" key="1">
    <source>
        <dbReference type="EMBL" id="VDO78618.1"/>
    </source>
</evidence>
<name>A0A183HW49_9BILA</name>
<sequence length="66" mass="7026">MYSIQMVVVFAPTYISQVLGLPIVSVGLTAALPTVLQFAVKILAGSTSDKITSLSETTKVNFNFFG</sequence>
<dbReference type="WBParaSite" id="OFLC_0001171101-mRNA-1">
    <property type="protein sequence ID" value="OFLC_0001171101-mRNA-1"/>
    <property type="gene ID" value="OFLC_0001171101"/>
</dbReference>
<dbReference type="AlphaFoldDB" id="A0A183HW49"/>
<dbReference type="STRING" id="387005.A0A183HW49"/>
<dbReference type="GO" id="GO:0016020">
    <property type="term" value="C:membrane"/>
    <property type="evidence" value="ECO:0007669"/>
    <property type="project" value="TreeGrafter"/>
</dbReference>
<evidence type="ECO:0000313" key="3">
    <source>
        <dbReference type="WBParaSite" id="OFLC_0001171101-mRNA-1"/>
    </source>
</evidence>
<dbReference type="PANTHER" id="PTHR45757">
    <property type="entry name" value="PROTEIN CBG23364-RELATED"/>
    <property type="match status" value="1"/>
</dbReference>
<gene>
    <name evidence="1" type="ORF">OFLC_LOCUS11715</name>
</gene>
<dbReference type="InterPro" id="IPR036259">
    <property type="entry name" value="MFS_trans_sf"/>
</dbReference>
<dbReference type="SUPFAM" id="SSF103473">
    <property type="entry name" value="MFS general substrate transporter"/>
    <property type="match status" value="1"/>
</dbReference>